<keyword evidence="7 9" id="KW-1133">Transmembrane helix</keyword>
<proteinExistence type="inferred from homology"/>
<keyword evidence="4 9" id="KW-1003">Cell membrane</keyword>
<dbReference type="PANTHER" id="PTHR34308">
    <property type="entry name" value="COBALAMIN BIOSYNTHESIS PROTEIN CBIB"/>
    <property type="match status" value="1"/>
</dbReference>
<comment type="caution">
    <text evidence="10">The sequence shown here is derived from an EMBL/GenBank/DDBJ whole genome shotgun (WGS) entry which is preliminary data.</text>
</comment>
<evidence type="ECO:0000256" key="9">
    <source>
        <dbReference type="HAMAP-Rule" id="MF_00024"/>
    </source>
</evidence>
<name>A0A0R2ET68_9LACO</name>
<comment type="function">
    <text evidence="9">Converts cobyric acid to cobinamide by the addition of aminopropanol on the F carboxylic group.</text>
</comment>
<comment type="similarity">
    <text evidence="3 9">Belongs to the CobD/CbiB family.</text>
</comment>
<keyword evidence="11" id="KW-1185">Reference proteome</keyword>
<dbReference type="InterPro" id="IPR004485">
    <property type="entry name" value="Cobalamin_biosynth_CobD/CbiB"/>
</dbReference>
<evidence type="ECO:0000256" key="1">
    <source>
        <dbReference type="ARBA" id="ARBA00004651"/>
    </source>
</evidence>
<evidence type="ECO:0000256" key="7">
    <source>
        <dbReference type="ARBA" id="ARBA00022989"/>
    </source>
</evidence>
<dbReference type="Proteomes" id="UP000051442">
    <property type="component" value="Unassembled WGS sequence"/>
</dbReference>
<evidence type="ECO:0000256" key="8">
    <source>
        <dbReference type="ARBA" id="ARBA00023136"/>
    </source>
</evidence>
<feature type="transmembrane region" description="Helical" evidence="9">
    <location>
        <begin position="151"/>
        <end position="169"/>
    </location>
</feature>
<evidence type="ECO:0000256" key="6">
    <source>
        <dbReference type="ARBA" id="ARBA00022692"/>
    </source>
</evidence>
<evidence type="ECO:0000256" key="5">
    <source>
        <dbReference type="ARBA" id="ARBA00022573"/>
    </source>
</evidence>
<accession>A0A0R2ET68</accession>
<dbReference type="AlphaFoldDB" id="A0A0R2ET68"/>
<evidence type="ECO:0000256" key="2">
    <source>
        <dbReference type="ARBA" id="ARBA00004953"/>
    </source>
</evidence>
<feature type="transmembrane region" description="Helical" evidence="9">
    <location>
        <begin position="76"/>
        <end position="98"/>
    </location>
</feature>
<feature type="transmembrane region" description="Helical" evidence="9">
    <location>
        <begin position="199"/>
        <end position="219"/>
    </location>
</feature>
<evidence type="ECO:0000313" key="10">
    <source>
        <dbReference type="EMBL" id="KRN15581.1"/>
    </source>
</evidence>
<sequence>MIVIGFVLDLLLGDPPSWPHPIKIIGHAIGGLTKLFNRPKYAATTRQWLGLLMWVIIVGGTWLIVAGLMWLVRDVLWLKLVLGSYLCYTCLSIKGLAVESRKIMRSLKADDLEKARYQVGMIVGRDTAALSGEDVCKATIETVAENTSDGVIAPLLFLIIGGPALGLAYKAVNTLDSMVGYQNEKYRDIGRVPARLDDVFNYIPARLTWLFLVIASALLRYDVHKAVSVGLRDREHHKSPNSGFSESVVAGALNLRLGGPHYYFGELVPKPYIGNADAGPADAHAINQTLRLLYTASTLGLIVVIGVRWSILALL</sequence>
<evidence type="ECO:0000313" key="11">
    <source>
        <dbReference type="Proteomes" id="UP000051442"/>
    </source>
</evidence>
<dbReference type="HAMAP" id="MF_00024">
    <property type="entry name" value="CobD_CbiB"/>
    <property type="match status" value="1"/>
</dbReference>
<dbReference type="PANTHER" id="PTHR34308:SF1">
    <property type="entry name" value="COBALAMIN BIOSYNTHESIS PROTEIN CBIB"/>
    <property type="match status" value="1"/>
</dbReference>
<feature type="transmembrane region" description="Helical" evidence="9">
    <location>
        <begin position="292"/>
        <end position="311"/>
    </location>
</feature>
<keyword evidence="6 9" id="KW-0812">Transmembrane</keyword>
<comment type="pathway">
    <text evidence="2 9">Cofactor biosynthesis; adenosylcobalamin biosynthesis.</text>
</comment>
<keyword evidence="8 9" id="KW-0472">Membrane</keyword>
<dbReference type="STRING" id="1423804.FD14_GL002925"/>
<evidence type="ECO:0000256" key="3">
    <source>
        <dbReference type="ARBA" id="ARBA00006263"/>
    </source>
</evidence>
<dbReference type="Pfam" id="PF03186">
    <property type="entry name" value="CobD_Cbib"/>
    <property type="match status" value="1"/>
</dbReference>
<comment type="subcellular location">
    <subcellularLocation>
        <location evidence="1 9">Cell membrane</location>
        <topology evidence="1 9">Multi-pass membrane protein</topology>
    </subcellularLocation>
</comment>
<dbReference type="NCBIfam" id="TIGR00380">
    <property type="entry name" value="cobal_cbiB"/>
    <property type="match status" value="1"/>
</dbReference>
<gene>
    <name evidence="9" type="primary">cobD</name>
    <name evidence="10" type="ORF">FD14_GL002925</name>
</gene>
<protein>
    <recommendedName>
        <fullName evidence="9">Cobalamin biosynthesis protein CobD</fullName>
    </recommendedName>
</protein>
<dbReference type="PATRIC" id="fig|1423804.4.peg.3147"/>
<feature type="transmembrane region" description="Helical" evidence="9">
    <location>
        <begin position="48"/>
        <end position="70"/>
    </location>
</feature>
<dbReference type="GO" id="GO:0005886">
    <property type="term" value="C:plasma membrane"/>
    <property type="evidence" value="ECO:0007669"/>
    <property type="project" value="UniProtKB-SubCell"/>
</dbReference>
<evidence type="ECO:0000256" key="4">
    <source>
        <dbReference type="ARBA" id="ARBA00022475"/>
    </source>
</evidence>
<dbReference type="UniPathway" id="UPA00148"/>
<keyword evidence="5 9" id="KW-0169">Cobalamin biosynthesis</keyword>
<dbReference type="GO" id="GO:0009236">
    <property type="term" value="P:cobalamin biosynthetic process"/>
    <property type="evidence" value="ECO:0007669"/>
    <property type="project" value="UniProtKB-UniRule"/>
</dbReference>
<dbReference type="GO" id="GO:0015420">
    <property type="term" value="F:ABC-type vitamin B12 transporter activity"/>
    <property type="evidence" value="ECO:0007669"/>
    <property type="project" value="UniProtKB-UniRule"/>
</dbReference>
<dbReference type="GO" id="GO:0048472">
    <property type="term" value="F:threonine-phosphate decarboxylase activity"/>
    <property type="evidence" value="ECO:0007669"/>
    <property type="project" value="InterPro"/>
</dbReference>
<organism evidence="10 11">
    <name type="scientific">Secundilactobacillus similis DSM 23365 = JCM 2765</name>
    <dbReference type="NCBI Taxonomy" id="1423804"/>
    <lineage>
        <taxon>Bacteria</taxon>
        <taxon>Bacillati</taxon>
        <taxon>Bacillota</taxon>
        <taxon>Bacilli</taxon>
        <taxon>Lactobacillales</taxon>
        <taxon>Lactobacillaceae</taxon>
        <taxon>Secundilactobacillus</taxon>
    </lineage>
</organism>
<reference evidence="10 11" key="1">
    <citation type="journal article" date="2015" name="Genome Announc.">
        <title>Expanding the biotechnology potential of lactobacilli through comparative genomics of 213 strains and associated genera.</title>
        <authorList>
            <person name="Sun Z."/>
            <person name="Harris H.M."/>
            <person name="McCann A."/>
            <person name="Guo C."/>
            <person name="Argimon S."/>
            <person name="Zhang W."/>
            <person name="Yang X."/>
            <person name="Jeffery I.B."/>
            <person name="Cooney J.C."/>
            <person name="Kagawa T.F."/>
            <person name="Liu W."/>
            <person name="Song Y."/>
            <person name="Salvetti E."/>
            <person name="Wrobel A."/>
            <person name="Rasinkangas P."/>
            <person name="Parkhill J."/>
            <person name="Rea M.C."/>
            <person name="O'Sullivan O."/>
            <person name="Ritari J."/>
            <person name="Douillard F.P."/>
            <person name="Paul Ross R."/>
            <person name="Yang R."/>
            <person name="Briner A.E."/>
            <person name="Felis G.E."/>
            <person name="de Vos W.M."/>
            <person name="Barrangou R."/>
            <person name="Klaenhammer T.R."/>
            <person name="Caufield P.W."/>
            <person name="Cui Y."/>
            <person name="Zhang H."/>
            <person name="O'Toole P.W."/>
        </authorList>
    </citation>
    <scope>NUCLEOTIDE SEQUENCE [LARGE SCALE GENOMIC DNA]</scope>
    <source>
        <strain evidence="10 11">DSM 23365</strain>
    </source>
</reference>
<dbReference type="EMBL" id="AYZM01000178">
    <property type="protein sequence ID" value="KRN15581.1"/>
    <property type="molecule type" value="Genomic_DNA"/>
</dbReference>